<evidence type="ECO:0000256" key="1">
    <source>
        <dbReference type="SAM" id="Phobius"/>
    </source>
</evidence>
<evidence type="ECO:0008006" key="4">
    <source>
        <dbReference type="Google" id="ProtNLM"/>
    </source>
</evidence>
<gene>
    <name evidence="2" type="ORF">AVEN_93215_1</name>
</gene>
<evidence type="ECO:0000313" key="2">
    <source>
        <dbReference type="EMBL" id="GBM69359.1"/>
    </source>
</evidence>
<comment type="caution">
    <text evidence="2">The sequence shown here is derived from an EMBL/GenBank/DDBJ whole genome shotgun (WGS) entry which is preliminary data.</text>
</comment>
<keyword evidence="3" id="KW-1185">Reference proteome</keyword>
<keyword evidence="1" id="KW-0472">Membrane</keyword>
<reference evidence="2 3" key="1">
    <citation type="journal article" date="2019" name="Sci. Rep.">
        <title>Orb-weaving spider Araneus ventricosus genome elucidates the spidroin gene catalogue.</title>
        <authorList>
            <person name="Kono N."/>
            <person name="Nakamura H."/>
            <person name="Ohtoshi R."/>
            <person name="Moran D.A.P."/>
            <person name="Shinohara A."/>
            <person name="Yoshida Y."/>
            <person name="Fujiwara M."/>
            <person name="Mori M."/>
            <person name="Tomita M."/>
            <person name="Arakawa K."/>
        </authorList>
    </citation>
    <scope>NUCLEOTIDE SEQUENCE [LARGE SCALE GENOMIC DNA]</scope>
</reference>
<evidence type="ECO:0000313" key="3">
    <source>
        <dbReference type="Proteomes" id="UP000499080"/>
    </source>
</evidence>
<name>A0A4Y2HWI3_ARAVE</name>
<dbReference type="EMBL" id="BGPR01260292">
    <property type="protein sequence ID" value="GBM69359.1"/>
    <property type="molecule type" value="Genomic_DNA"/>
</dbReference>
<keyword evidence="1" id="KW-0812">Transmembrane</keyword>
<dbReference type="Proteomes" id="UP000499080">
    <property type="component" value="Unassembled WGS sequence"/>
</dbReference>
<feature type="transmembrane region" description="Helical" evidence="1">
    <location>
        <begin position="35"/>
        <end position="53"/>
    </location>
</feature>
<accession>A0A4Y2HWI3</accession>
<sequence>MGKPESFYKPKFRNVARKLYPHLARGSDMKRKYKILIYTAILRPIIIYGWPIWGAAAKSNIKKLEALENNVIRQIYKAGWCMRNEDVRKAIKLPTLKEFIKIISKKFYNNEENIDNEAIQQIDKYIPNPKSKRPRKILP</sequence>
<organism evidence="2 3">
    <name type="scientific">Araneus ventricosus</name>
    <name type="common">Orbweaver spider</name>
    <name type="synonym">Epeira ventricosa</name>
    <dbReference type="NCBI Taxonomy" id="182803"/>
    <lineage>
        <taxon>Eukaryota</taxon>
        <taxon>Metazoa</taxon>
        <taxon>Ecdysozoa</taxon>
        <taxon>Arthropoda</taxon>
        <taxon>Chelicerata</taxon>
        <taxon>Arachnida</taxon>
        <taxon>Araneae</taxon>
        <taxon>Araneomorphae</taxon>
        <taxon>Entelegynae</taxon>
        <taxon>Araneoidea</taxon>
        <taxon>Araneidae</taxon>
        <taxon>Araneus</taxon>
    </lineage>
</organism>
<protein>
    <recommendedName>
        <fullName evidence="4">RNA-directed DNA polymerase from mobile element jockey</fullName>
    </recommendedName>
</protein>
<keyword evidence="1" id="KW-1133">Transmembrane helix</keyword>
<proteinExistence type="predicted"/>
<dbReference type="AlphaFoldDB" id="A0A4Y2HWI3"/>
<dbReference type="OrthoDB" id="6432094at2759"/>